<keyword evidence="4" id="KW-1185">Reference proteome</keyword>
<feature type="signal peptide" evidence="1">
    <location>
        <begin position="1"/>
        <end position="21"/>
    </location>
</feature>
<dbReference type="RefSeq" id="WP_184999782.1">
    <property type="nucleotide sequence ID" value="NZ_AYKG01000017.1"/>
</dbReference>
<dbReference type="CDD" id="cd11524">
    <property type="entry name" value="SYLF"/>
    <property type="match status" value="1"/>
</dbReference>
<dbReference type="InterPro" id="IPR007461">
    <property type="entry name" value="Ysc84_actin-binding"/>
</dbReference>
<evidence type="ECO:0000313" key="4">
    <source>
        <dbReference type="Proteomes" id="UP000285310"/>
    </source>
</evidence>
<keyword evidence="1" id="KW-0732">Signal</keyword>
<organism evidence="3 4">
    <name type="scientific">Salinisphaera japonica YTM-1</name>
    <dbReference type="NCBI Taxonomy" id="1209778"/>
    <lineage>
        <taxon>Bacteria</taxon>
        <taxon>Pseudomonadati</taxon>
        <taxon>Pseudomonadota</taxon>
        <taxon>Gammaproteobacteria</taxon>
        <taxon>Salinisphaerales</taxon>
        <taxon>Salinisphaeraceae</taxon>
        <taxon>Salinisphaera</taxon>
    </lineage>
</organism>
<feature type="chain" id="PRO_5019178090" description="Ysc84 actin-binding domain-containing protein" evidence="1">
    <location>
        <begin position="22"/>
        <end position="250"/>
    </location>
</feature>
<dbReference type="PROSITE" id="PS51257">
    <property type="entry name" value="PROKAR_LIPOPROTEIN"/>
    <property type="match status" value="1"/>
</dbReference>
<dbReference type="PANTHER" id="PTHR15629:SF2">
    <property type="entry name" value="SH3 DOMAIN-CONTAINING YSC84-LIKE PROTEIN 1"/>
    <property type="match status" value="1"/>
</dbReference>
<dbReference type="AlphaFoldDB" id="A0A423PU68"/>
<dbReference type="GO" id="GO:0035091">
    <property type="term" value="F:phosphatidylinositol binding"/>
    <property type="evidence" value="ECO:0007669"/>
    <property type="project" value="TreeGrafter"/>
</dbReference>
<name>A0A423PU68_9GAMM</name>
<dbReference type="EMBL" id="AYKG01000017">
    <property type="protein sequence ID" value="ROO29139.1"/>
    <property type="molecule type" value="Genomic_DNA"/>
</dbReference>
<evidence type="ECO:0000256" key="1">
    <source>
        <dbReference type="SAM" id="SignalP"/>
    </source>
</evidence>
<comment type="caution">
    <text evidence="3">The sequence shown here is derived from an EMBL/GenBank/DDBJ whole genome shotgun (WGS) entry which is preliminary data.</text>
</comment>
<evidence type="ECO:0000313" key="3">
    <source>
        <dbReference type="EMBL" id="ROO29139.1"/>
    </source>
</evidence>
<gene>
    <name evidence="3" type="ORF">SAJA_07005</name>
</gene>
<accession>A0A423PU68</accession>
<dbReference type="InParanoid" id="A0A423PU68"/>
<protein>
    <recommendedName>
        <fullName evidence="2">Ysc84 actin-binding domain-containing protein</fullName>
    </recommendedName>
</protein>
<feature type="domain" description="Ysc84 actin-binding" evidence="2">
    <location>
        <begin position="118"/>
        <end position="237"/>
    </location>
</feature>
<proteinExistence type="predicted"/>
<reference evidence="3 4" key="1">
    <citation type="submission" date="2013-10" db="EMBL/GenBank/DDBJ databases">
        <title>Salinisphaera japonica YTM-1 Genome Sequencing.</title>
        <authorList>
            <person name="Lai Q."/>
            <person name="Li C."/>
            <person name="Shao Z."/>
        </authorList>
    </citation>
    <scope>NUCLEOTIDE SEQUENCE [LARGE SCALE GENOMIC DNA]</scope>
    <source>
        <strain evidence="3 4">YTM-1</strain>
    </source>
</reference>
<dbReference type="PANTHER" id="PTHR15629">
    <property type="entry name" value="SH3YL1 PROTEIN"/>
    <property type="match status" value="1"/>
</dbReference>
<dbReference type="Pfam" id="PF04366">
    <property type="entry name" value="Ysc84"/>
    <property type="match status" value="1"/>
</dbReference>
<dbReference type="InterPro" id="IPR051702">
    <property type="entry name" value="SH3_domain_YSC84-like"/>
</dbReference>
<sequence length="250" mass="25815">MGITSRSTLTAAAAAATLVLAGCASSGDMSAQQKTKLLNQQRDRAADAAQVLAAQQERPNNQRIPRDLIRNARCVAVLPAVTKAGLVVGGTHGDGFVSCRDRSGDFAKAPPAAYDLSAASLGLQAGAQRANVIMLFESQEAVRAVIDGQFALNGTLSATAGPSGWDRRVGASRQAPVYVYSQSTGGLYAGLNLQGGKLSADNRANSALYSPGTQPSNILLADRPVPASVRSFNDALQNWAAEASNDKGST</sequence>
<evidence type="ECO:0000259" key="2">
    <source>
        <dbReference type="Pfam" id="PF04366"/>
    </source>
</evidence>
<dbReference type="Proteomes" id="UP000285310">
    <property type="component" value="Unassembled WGS sequence"/>
</dbReference>